<name>A0A1H9UGM8_9CORY</name>
<reference evidence="4" key="1">
    <citation type="submission" date="2016-10" db="EMBL/GenBank/DDBJ databases">
        <authorList>
            <person name="Varghese N."/>
            <person name="Submissions S."/>
        </authorList>
    </citation>
    <scope>NUCLEOTIDE SEQUENCE [LARGE SCALE GENOMIC DNA]</scope>
    <source>
        <strain evidence="4">DSM 20524</strain>
    </source>
</reference>
<sequence length="148" mass="15398">MTANLIVAVLFVVAALPLLVLGFLATTGKLKGNSYVGLRVQAVRQEEAIWTQAHKVTGPFLILAGVTLAFGAAFAWIAAGWLWLAPVVAVVLALVFLSVGGNMGARTASLLDAAQQAEQEQPSPQPEAPAVDLDALRRAAGQSDKPGK</sequence>
<feature type="transmembrane region" description="Helical" evidence="2">
    <location>
        <begin position="60"/>
        <end position="77"/>
    </location>
</feature>
<dbReference type="Pfam" id="PF13630">
    <property type="entry name" value="SdpI"/>
    <property type="match status" value="1"/>
</dbReference>
<dbReference type="STRING" id="1121357.SAMN05661109_01790"/>
<keyword evidence="4" id="KW-1185">Reference proteome</keyword>
<dbReference type="EMBL" id="FOGQ01000008">
    <property type="protein sequence ID" value="SES08690.1"/>
    <property type="molecule type" value="Genomic_DNA"/>
</dbReference>
<keyword evidence="2" id="KW-0472">Membrane</keyword>
<feature type="region of interest" description="Disordered" evidence="1">
    <location>
        <begin position="114"/>
        <end position="148"/>
    </location>
</feature>
<dbReference type="Proteomes" id="UP000198929">
    <property type="component" value="Unassembled WGS sequence"/>
</dbReference>
<keyword evidence="2" id="KW-0812">Transmembrane</keyword>
<proteinExistence type="predicted"/>
<keyword evidence="2" id="KW-1133">Transmembrane helix</keyword>
<organism evidence="3 4">
    <name type="scientific">Corynebacterium cystitidis DSM 20524</name>
    <dbReference type="NCBI Taxonomy" id="1121357"/>
    <lineage>
        <taxon>Bacteria</taxon>
        <taxon>Bacillati</taxon>
        <taxon>Actinomycetota</taxon>
        <taxon>Actinomycetes</taxon>
        <taxon>Mycobacteriales</taxon>
        <taxon>Corynebacteriaceae</taxon>
        <taxon>Corynebacterium</taxon>
    </lineage>
</organism>
<gene>
    <name evidence="3" type="ORF">SAMN05661109_01790</name>
</gene>
<dbReference type="RefSeq" id="WP_092259315.1">
    <property type="nucleotide sequence ID" value="NZ_CP047199.1"/>
</dbReference>
<dbReference type="InterPro" id="IPR025962">
    <property type="entry name" value="SdpI/YhfL"/>
</dbReference>
<feature type="transmembrane region" description="Helical" evidence="2">
    <location>
        <begin position="6"/>
        <end position="25"/>
    </location>
</feature>
<accession>A0A1H9UGM8</accession>
<evidence type="ECO:0000313" key="4">
    <source>
        <dbReference type="Proteomes" id="UP000198929"/>
    </source>
</evidence>
<evidence type="ECO:0000256" key="2">
    <source>
        <dbReference type="SAM" id="Phobius"/>
    </source>
</evidence>
<dbReference type="AlphaFoldDB" id="A0A1H9UGM8"/>
<evidence type="ECO:0000313" key="3">
    <source>
        <dbReference type="EMBL" id="SES08690.1"/>
    </source>
</evidence>
<feature type="transmembrane region" description="Helical" evidence="2">
    <location>
        <begin position="83"/>
        <end position="101"/>
    </location>
</feature>
<evidence type="ECO:0000256" key="1">
    <source>
        <dbReference type="SAM" id="MobiDB-lite"/>
    </source>
</evidence>
<protein>
    <submittedName>
        <fullName evidence="3">SdpI/YhfL protein family protein</fullName>
    </submittedName>
</protein>